<accession>A0AAV9RSA6</accession>
<dbReference type="EMBL" id="JAHHUM010001462">
    <property type="protein sequence ID" value="KAK5611740.1"/>
    <property type="molecule type" value="Genomic_DNA"/>
</dbReference>
<name>A0AAV9RSA6_9TELE</name>
<dbReference type="Proteomes" id="UP001311232">
    <property type="component" value="Unassembled WGS sequence"/>
</dbReference>
<feature type="compositionally biased region" description="Basic residues" evidence="1">
    <location>
        <begin position="1"/>
        <end position="10"/>
    </location>
</feature>
<comment type="caution">
    <text evidence="2">The sequence shown here is derived from an EMBL/GenBank/DDBJ whole genome shotgun (WGS) entry which is preliminary data.</text>
</comment>
<proteinExistence type="predicted"/>
<evidence type="ECO:0000313" key="3">
    <source>
        <dbReference type="Proteomes" id="UP001311232"/>
    </source>
</evidence>
<evidence type="ECO:0000313" key="2">
    <source>
        <dbReference type="EMBL" id="KAK5611740.1"/>
    </source>
</evidence>
<gene>
    <name evidence="2" type="ORF">CRENBAI_010725</name>
</gene>
<organism evidence="2 3">
    <name type="scientific">Crenichthys baileyi</name>
    <name type="common">White River springfish</name>
    <dbReference type="NCBI Taxonomy" id="28760"/>
    <lineage>
        <taxon>Eukaryota</taxon>
        <taxon>Metazoa</taxon>
        <taxon>Chordata</taxon>
        <taxon>Craniata</taxon>
        <taxon>Vertebrata</taxon>
        <taxon>Euteleostomi</taxon>
        <taxon>Actinopterygii</taxon>
        <taxon>Neopterygii</taxon>
        <taxon>Teleostei</taxon>
        <taxon>Neoteleostei</taxon>
        <taxon>Acanthomorphata</taxon>
        <taxon>Ovalentaria</taxon>
        <taxon>Atherinomorphae</taxon>
        <taxon>Cyprinodontiformes</taxon>
        <taxon>Goodeidae</taxon>
        <taxon>Crenichthys</taxon>
    </lineage>
</organism>
<keyword evidence="3" id="KW-1185">Reference proteome</keyword>
<sequence>MALRPGGHKRVLSDCQDEAGNQEAKSGMPGKSKERWTDPPGRIKRCLSESPQQEEQCPDGDKLVSGRNSKQEVCGAQHILR</sequence>
<feature type="region of interest" description="Disordered" evidence="1">
    <location>
        <begin position="1"/>
        <end position="81"/>
    </location>
</feature>
<reference evidence="2 3" key="1">
    <citation type="submission" date="2021-06" db="EMBL/GenBank/DDBJ databases">
        <authorList>
            <person name="Palmer J.M."/>
        </authorList>
    </citation>
    <scope>NUCLEOTIDE SEQUENCE [LARGE SCALE GENOMIC DNA]</scope>
    <source>
        <strain evidence="2 3">MEX-2019</strain>
        <tissue evidence="2">Muscle</tissue>
    </source>
</reference>
<evidence type="ECO:0000256" key="1">
    <source>
        <dbReference type="SAM" id="MobiDB-lite"/>
    </source>
</evidence>
<protein>
    <submittedName>
        <fullName evidence="2">Uncharacterized protein</fullName>
    </submittedName>
</protein>
<dbReference type="AlphaFoldDB" id="A0AAV9RSA6"/>